<comment type="caution">
    <text evidence="2">The sequence shown here is derived from an EMBL/GenBank/DDBJ whole genome shotgun (WGS) entry which is preliminary data.</text>
</comment>
<protein>
    <submittedName>
        <fullName evidence="2">Glycosyltransferase family 2 protein</fullName>
    </submittedName>
</protein>
<dbReference type="PANTHER" id="PTHR43685">
    <property type="entry name" value="GLYCOSYLTRANSFERASE"/>
    <property type="match status" value="1"/>
</dbReference>
<dbReference type="PANTHER" id="PTHR43685:SF11">
    <property type="entry name" value="GLYCOSYLTRANSFERASE TAGX-RELATED"/>
    <property type="match status" value="1"/>
</dbReference>
<dbReference type="Proteomes" id="UP000236379">
    <property type="component" value="Unassembled WGS sequence"/>
</dbReference>
<feature type="domain" description="Glycosyltransferase 2-like" evidence="1">
    <location>
        <begin position="31"/>
        <end position="138"/>
    </location>
</feature>
<dbReference type="InterPro" id="IPR029044">
    <property type="entry name" value="Nucleotide-diphossugar_trans"/>
</dbReference>
<proteinExistence type="predicted"/>
<dbReference type="GO" id="GO:0016740">
    <property type="term" value="F:transferase activity"/>
    <property type="evidence" value="ECO:0007669"/>
    <property type="project" value="UniProtKB-KW"/>
</dbReference>
<keyword evidence="3" id="KW-1185">Reference proteome</keyword>
<reference evidence="2 3" key="1">
    <citation type="submission" date="2018-01" db="EMBL/GenBank/DDBJ databases">
        <title>Deinococcus koreensis sp. nov., a radiation-resistant bacterium isolated from river water.</title>
        <authorList>
            <person name="Choi A."/>
        </authorList>
    </citation>
    <scope>NUCLEOTIDE SEQUENCE [LARGE SCALE GENOMIC DNA]</scope>
    <source>
        <strain evidence="2 3">SJW1-2</strain>
    </source>
</reference>
<dbReference type="InterPro" id="IPR001173">
    <property type="entry name" value="Glyco_trans_2-like"/>
</dbReference>
<evidence type="ECO:0000259" key="1">
    <source>
        <dbReference type="Pfam" id="PF00535"/>
    </source>
</evidence>
<dbReference type="Gene3D" id="3.90.550.10">
    <property type="entry name" value="Spore Coat Polysaccharide Biosynthesis Protein SpsA, Chain A"/>
    <property type="match status" value="1"/>
</dbReference>
<evidence type="ECO:0000313" key="3">
    <source>
        <dbReference type="Proteomes" id="UP000236379"/>
    </source>
</evidence>
<accession>A0A2K3UZ93</accession>
<evidence type="ECO:0000313" key="2">
    <source>
        <dbReference type="EMBL" id="PNY81858.1"/>
    </source>
</evidence>
<gene>
    <name evidence="2" type="ORF">CVO96_11155</name>
</gene>
<dbReference type="AlphaFoldDB" id="A0A2K3UZ93"/>
<name>A0A2K3UZ93_9DEIO</name>
<keyword evidence="2" id="KW-0808">Transferase</keyword>
<dbReference type="OrthoDB" id="9766299at2"/>
<dbReference type="SUPFAM" id="SSF53448">
    <property type="entry name" value="Nucleotide-diphospho-sugar transferases"/>
    <property type="match status" value="1"/>
</dbReference>
<dbReference type="CDD" id="cd00761">
    <property type="entry name" value="Glyco_tranf_GTA_type"/>
    <property type="match status" value="1"/>
</dbReference>
<sequence>MTGQPEAVPAGGWPSGARTAYAEDVAPPTFTVFTATYNRAHTLGRVYHSLQAQTLRDFEWLIVDDGSTDGTAALVAGWRAQAEFPIRILYQPNAGKAAAFNRGVQEARGELFLNLDSDDACIHTALERLLHHWEAIPAPQRESFTGVTSLCVDQRGLIQGPLFPHTILDSDSLEVAFRYRDEGERWGFHRTEVLRAFPFPVDRESRFVSESVVWFAIARHYKTRFVNEPLRLYFRPDGAGDHLSELSPGAARGRLPYHLMVLNELLEWLPVAPQEFLRSALAYSRYSFCLGTGLRQQLGQIQARSMKVLIVLVSPVGWLYGRRDRRRFS</sequence>
<dbReference type="Pfam" id="PF00535">
    <property type="entry name" value="Glycos_transf_2"/>
    <property type="match status" value="1"/>
</dbReference>
<dbReference type="EMBL" id="PPPD01000001">
    <property type="protein sequence ID" value="PNY81858.1"/>
    <property type="molecule type" value="Genomic_DNA"/>
</dbReference>
<organism evidence="2 3">
    <name type="scientific">Deinococcus koreensis</name>
    <dbReference type="NCBI Taxonomy" id="2054903"/>
    <lineage>
        <taxon>Bacteria</taxon>
        <taxon>Thermotogati</taxon>
        <taxon>Deinococcota</taxon>
        <taxon>Deinococci</taxon>
        <taxon>Deinococcales</taxon>
        <taxon>Deinococcaceae</taxon>
        <taxon>Deinococcus</taxon>
    </lineage>
</organism>
<dbReference type="InterPro" id="IPR050834">
    <property type="entry name" value="Glycosyltransf_2"/>
</dbReference>